<dbReference type="InterPro" id="IPR010982">
    <property type="entry name" value="Lambda_DNA-bd_dom_sf"/>
</dbReference>
<dbReference type="CDD" id="cd00093">
    <property type="entry name" value="HTH_XRE"/>
    <property type="match status" value="1"/>
</dbReference>
<sequence>MLFADFVIRKPTKEMLIDARRNARLSPESAADLCGVHRTTYTRMENGSSRVNVACFRLIMTAAGWLPEPFRGWSIGQGKLWTPEDVSFEPGEIRAIPYLYAIIADYERELGIPNTKPPIAPNVVPIRRRK</sequence>
<name>A0A9E4NLG4_9GAMM</name>
<dbReference type="Proteomes" id="UP000886674">
    <property type="component" value="Unassembled WGS sequence"/>
</dbReference>
<dbReference type="Pfam" id="PF13560">
    <property type="entry name" value="HTH_31"/>
    <property type="match status" value="1"/>
</dbReference>
<proteinExistence type="predicted"/>
<dbReference type="Gene3D" id="1.10.260.40">
    <property type="entry name" value="lambda repressor-like DNA-binding domains"/>
    <property type="match status" value="1"/>
</dbReference>
<dbReference type="InterPro" id="IPR001387">
    <property type="entry name" value="Cro/C1-type_HTH"/>
</dbReference>
<accession>A0A9E4NLG4</accession>
<evidence type="ECO:0000259" key="1">
    <source>
        <dbReference type="PROSITE" id="PS50943"/>
    </source>
</evidence>
<dbReference type="GO" id="GO:0003677">
    <property type="term" value="F:DNA binding"/>
    <property type="evidence" value="ECO:0007669"/>
    <property type="project" value="InterPro"/>
</dbReference>
<comment type="caution">
    <text evidence="2">The sequence shown here is derived from an EMBL/GenBank/DDBJ whole genome shotgun (WGS) entry which is preliminary data.</text>
</comment>
<dbReference type="EMBL" id="JAEPCR010000077">
    <property type="protein sequence ID" value="MCG7979579.1"/>
    <property type="molecule type" value="Genomic_DNA"/>
</dbReference>
<dbReference type="SUPFAM" id="SSF47413">
    <property type="entry name" value="lambda repressor-like DNA-binding domains"/>
    <property type="match status" value="1"/>
</dbReference>
<dbReference type="AlphaFoldDB" id="A0A9E4NLG4"/>
<organism evidence="2 3">
    <name type="scientific">Candidatus Thiodiazotropha taylori</name>
    <dbReference type="NCBI Taxonomy" id="2792791"/>
    <lineage>
        <taxon>Bacteria</taxon>
        <taxon>Pseudomonadati</taxon>
        <taxon>Pseudomonadota</taxon>
        <taxon>Gammaproteobacteria</taxon>
        <taxon>Chromatiales</taxon>
        <taxon>Sedimenticolaceae</taxon>
        <taxon>Candidatus Thiodiazotropha</taxon>
    </lineage>
</organism>
<feature type="domain" description="HTH cro/C1-type" evidence="1">
    <location>
        <begin position="16"/>
        <end position="53"/>
    </location>
</feature>
<dbReference type="PROSITE" id="PS50943">
    <property type="entry name" value="HTH_CROC1"/>
    <property type="match status" value="1"/>
</dbReference>
<reference evidence="2" key="1">
    <citation type="journal article" date="2021" name="Proc. Natl. Acad. Sci. U.S.A.">
        <title>Global biogeography of chemosynthetic symbionts reveals both localized and globally distributed symbiont groups. .</title>
        <authorList>
            <person name="Osvatic J.T."/>
            <person name="Wilkins L.G.E."/>
            <person name="Leibrecht L."/>
            <person name="Leray M."/>
            <person name="Zauner S."/>
            <person name="Polzin J."/>
            <person name="Camacho Y."/>
            <person name="Gros O."/>
            <person name="van Gils J.A."/>
            <person name="Eisen J.A."/>
            <person name="Petersen J.M."/>
            <person name="Yuen B."/>
        </authorList>
    </citation>
    <scope>NUCLEOTIDE SEQUENCE</scope>
    <source>
        <strain evidence="2">MAGclacostrist055</strain>
    </source>
</reference>
<evidence type="ECO:0000313" key="2">
    <source>
        <dbReference type="EMBL" id="MCG7979579.1"/>
    </source>
</evidence>
<protein>
    <submittedName>
        <fullName evidence="2">Helix-turn-helix domain-containing protein</fullName>
    </submittedName>
</protein>
<evidence type="ECO:0000313" key="3">
    <source>
        <dbReference type="Proteomes" id="UP000886674"/>
    </source>
</evidence>
<gene>
    <name evidence="2" type="ORF">JAY77_15730</name>
</gene>